<evidence type="ECO:0000259" key="1">
    <source>
        <dbReference type="PROSITE" id="PS50943"/>
    </source>
</evidence>
<evidence type="ECO:0000313" key="2">
    <source>
        <dbReference type="EMBL" id="EOL50568.1"/>
    </source>
</evidence>
<proteinExistence type="predicted"/>
<dbReference type="CDD" id="cd00093">
    <property type="entry name" value="HTH_XRE"/>
    <property type="match status" value="1"/>
</dbReference>
<dbReference type="InterPro" id="IPR010057">
    <property type="entry name" value="Transcription_activator_Rgg_C"/>
</dbReference>
<dbReference type="Proteomes" id="UP000013840">
    <property type="component" value="Unassembled WGS sequence"/>
</dbReference>
<dbReference type="InterPro" id="IPR001387">
    <property type="entry name" value="Cro/C1-type_HTH"/>
</dbReference>
<dbReference type="GO" id="GO:0003677">
    <property type="term" value="F:DNA binding"/>
    <property type="evidence" value="ECO:0007669"/>
    <property type="project" value="InterPro"/>
</dbReference>
<dbReference type="EMBL" id="AJAU01000004">
    <property type="protein sequence ID" value="EOL50568.1"/>
    <property type="molecule type" value="Genomic_DNA"/>
</dbReference>
<dbReference type="NCBIfam" id="TIGR01716">
    <property type="entry name" value="RGG_Cterm"/>
    <property type="match status" value="1"/>
</dbReference>
<comment type="caution">
    <text evidence="2">The sequence shown here is derived from an EMBL/GenBank/DDBJ whole genome shotgun (WGS) entry which is preliminary data.</text>
</comment>
<dbReference type="eggNOG" id="COG1396">
    <property type="taxonomic scope" value="Bacteria"/>
</dbReference>
<dbReference type="RefSeq" id="WP_010770545.1">
    <property type="nucleotide sequence ID" value="NZ_KB946332.1"/>
</dbReference>
<dbReference type="SMART" id="SM00530">
    <property type="entry name" value="HTH_XRE"/>
    <property type="match status" value="1"/>
</dbReference>
<feature type="domain" description="HTH cro/C1-type" evidence="1">
    <location>
        <begin position="8"/>
        <end position="61"/>
    </location>
</feature>
<dbReference type="InterPro" id="IPR010982">
    <property type="entry name" value="Lambda_DNA-bd_dom_sf"/>
</dbReference>
<organism evidence="2 3">
    <name type="scientific">Enterococcus caccae ATCC BAA-1240</name>
    <dbReference type="NCBI Taxonomy" id="1158612"/>
    <lineage>
        <taxon>Bacteria</taxon>
        <taxon>Bacillati</taxon>
        <taxon>Bacillota</taxon>
        <taxon>Bacilli</taxon>
        <taxon>Lactobacillales</taxon>
        <taxon>Enterococcaceae</taxon>
        <taxon>Enterococcus</taxon>
    </lineage>
</organism>
<accession>R3UAY9</accession>
<sequence>MHSINTTFKKLRTERTISQADLVKNISNRSTLSSFEQKGSKISFDLLRRYLHRMNITLEEFEDLIHDEVQFEKKALSKKMLSLYYNNDFENLQTYCALCEEKYNKNKDFFYYHLYAQYIFILDTKEVISLSDSKKKDIQAHIYAYLNKIENWGKFEFSLFINLMYLFDDDYILLILKNIKKYAIAHQTITINYQLYSKFMINTFHLFAYRGCLEKIITELEFFSKVLNHDNLREKILCNYFKGIYLASTSDTTLGLQLIDSTITVFEQIGFKDYADELKYSKSIYLDRNKKP</sequence>
<dbReference type="STRING" id="317735.RU98_GL000521"/>
<keyword evidence="3" id="KW-1185">Reference proteome</keyword>
<reference evidence="2 3" key="1">
    <citation type="submission" date="2013-02" db="EMBL/GenBank/DDBJ databases">
        <title>The Genome Sequence of Enterococcus caccae BAA-1240.</title>
        <authorList>
            <consortium name="The Broad Institute Genome Sequencing Platform"/>
            <consortium name="The Broad Institute Genome Sequencing Center for Infectious Disease"/>
            <person name="Earl A.M."/>
            <person name="Gilmore M.S."/>
            <person name="Lebreton F."/>
            <person name="Walker B."/>
            <person name="Young S.K."/>
            <person name="Zeng Q."/>
            <person name="Gargeya S."/>
            <person name="Fitzgerald M."/>
            <person name="Haas B."/>
            <person name="Abouelleil A."/>
            <person name="Alvarado L."/>
            <person name="Arachchi H.M."/>
            <person name="Berlin A.M."/>
            <person name="Chapman S.B."/>
            <person name="Dewar J."/>
            <person name="Goldberg J."/>
            <person name="Griggs A."/>
            <person name="Gujja S."/>
            <person name="Hansen M."/>
            <person name="Howarth C."/>
            <person name="Imamovic A."/>
            <person name="Larimer J."/>
            <person name="McCowan C."/>
            <person name="Murphy C."/>
            <person name="Neiman D."/>
            <person name="Pearson M."/>
            <person name="Priest M."/>
            <person name="Roberts A."/>
            <person name="Saif S."/>
            <person name="Shea T."/>
            <person name="Sisk P."/>
            <person name="Sykes S."/>
            <person name="Wortman J."/>
            <person name="Nusbaum C."/>
            <person name="Birren B."/>
        </authorList>
    </citation>
    <scope>NUCLEOTIDE SEQUENCE [LARGE SCALE GENOMIC DNA]</scope>
    <source>
        <strain evidence="2 3">ATCC BAA-1240</strain>
    </source>
</reference>
<dbReference type="Gene3D" id="1.25.40.10">
    <property type="entry name" value="Tetratricopeptide repeat domain"/>
    <property type="match status" value="1"/>
</dbReference>
<dbReference type="InterPro" id="IPR053163">
    <property type="entry name" value="HTH-type_regulator_Rgg"/>
</dbReference>
<protein>
    <submittedName>
        <fullName evidence="2">Transcriptional activator, Rgg/GadR/MutR family domain-containing protein</fullName>
    </submittedName>
</protein>
<dbReference type="PATRIC" id="fig|1158612.3.peg.350"/>
<evidence type="ECO:0000313" key="3">
    <source>
        <dbReference type="Proteomes" id="UP000013840"/>
    </source>
</evidence>
<dbReference type="SUPFAM" id="SSF47413">
    <property type="entry name" value="lambda repressor-like DNA-binding domains"/>
    <property type="match status" value="1"/>
</dbReference>
<name>R3UAY9_9ENTE</name>
<dbReference type="PROSITE" id="PS50943">
    <property type="entry name" value="HTH_CROC1"/>
    <property type="match status" value="1"/>
</dbReference>
<dbReference type="PANTHER" id="PTHR37038">
    <property type="entry name" value="TRANSCRIPTIONAL REGULATOR-RELATED"/>
    <property type="match status" value="1"/>
</dbReference>
<dbReference type="InterPro" id="IPR011990">
    <property type="entry name" value="TPR-like_helical_dom_sf"/>
</dbReference>
<dbReference type="Pfam" id="PF21259">
    <property type="entry name" value="Rgg_C"/>
    <property type="match status" value="1"/>
</dbReference>
<dbReference type="AlphaFoldDB" id="R3UAY9"/>
<gene>
    <name evidence="2" type="ORF">UC7_00341</name>
</gene>